<accession>A0A382P100</accession>
<name>A0A382P100_9ZZZZ</name>
<evidence type="ECO:0000313" key="1">
    <source>
        <dbReference type="EMBL" id="SVC67063.1"/>
    </source>
</evidence>
<sequence length="181" mass="19505">MRGYLIVFFGTLFLHSLLLAEEGKESAWNRTVPSNPKDLLEIQERMQSLLPKVQGAVVSIEANDGAGSGIIVSEDGLVLTAAHVIGTSKKKMFVRLLDGKRVPAVSLGGSELSDAGMLKITKSGPWPFVEKAPKGSSKLGDWCFGLGHPGGFDKERGLVVRLGRVIGRMDETMRTDSRLLG</sequence>
<gene>
    <name evidence="1" type="ORF">METZ01_LOCUS319917</name>
</gene>
<dbReference type="InterPro" id="IPR009003">
    <property type="entry name" value="Peptidase_S1_PA"/>
</dbReference>
<dbReference type="EMBL" id="UINC01104136">
    <property type="protein sequence ID" value="SVC67063.1"/>
    <property type="molecule type" value="Genomic_DNA"/>
</dbReference>
<dbReference type="PANTHER" id="PTHR22939">
    <property type="entry name" value="SERINE PROTEASE FAMILY S1C HTRA-RELATED"/>
    <property type="match status" value="1"/>
</dbReference>
<protein>
    <recommendedName>
        <fullName evidence="2">Serine protease</fullName>
    </recommendedName>
</protein>
<dbReference type="Gene3D" id="2.40.10.120">
    <property type="match status" value="1"/>
</dbReference>
<dbReference type="PANTHER" id="PTHR22939:SF129">
    <property type="entry name" value="SERINE PROTEASE HTRA2, MITOCHONDRIAL"/>
    <property type="match status" value="1"/>
</dbReference>
<reference evidence="1" key="1">
    <citation type="submission" date="2018-05" db="EMBL/GenBank/DDBJ databases">
        <authorList>
            <person name="Lanie J.A."/>
            <person name="Ng W.-L."/>
            <person name="Kazmierczak K.M."/>
            <person name="Andrzejewski T.M."/>
            <person name="Davidsen T.M."/>
            <person name="Wayne K.J."/>
            <person name="Tettelin H."/>
            <person name="Glass J.I."/>
            <person name="Rusch D."/>
            <person name="Podicherti R."/>
            <person name="Tsui H.-C.T."/>
            <person name="Winkler M.E."/>
        </authorList>
    </citation>
    <scope>NUCLEOTIDE SEQUENCE</scope>
</reference>
<dbReference type="Pfam" id="PF13365">
    <property type="entry name" value="Trypsin_2"/>
    <property type="match status" value="1"/>
</dbReference>
<feature type="non-terminal residue" evidence="1">
    <location>
        <position position="181"/>
    </location>
</feature>
<organism evidence="1">
    <name type="scientific">marine metagenome</name>
    <dbReference type="NCBI Taxonomy" id="408172"/>
    <lineage>
        <taxon>unclassified sequences</taxon>
        <taxon>metagenomes</taxon>
        <taxon>ecological metagenomes</taxon>
    </lineage>
</organism>
<evidence type="ECO:0008006" key="2">
    <source>
        <dbReference type="Google" id="ProtNLM"/>
    </source>
</evidence>
<dbReference type="AlphaFoldDB" id="A0A382P100"/>
<dbReference type="SUPFAM" id="SSF50494">
    <property type="entry name" value="Trypsin-like serine proteases"/>
    <property type="match status" value="1"/>
</dbReference>
<proteinExistence type="predicted"/>